<dbReference type="EMBL" id="NBNE01002485">
    <property type="protein sequence ID" value="OWZ10313.1"/>
    <property type="molecule type" value="Genomic_DNA"/>
</dbReference>
<gene>
    <name evidence="1" type="ORF">PHMEG_00016855</name>
</gene>
<evidence type="ECO:0000313" key="1">
    <source>
        <dbReference type="EMBL" id="OWZ10313.1"/>
    </source>
</evidence>
<dbReference type="Proteomes" id="UP000198211">
    <property type="component" value="Unassembled WGS sequence"/>
</dbReference>
<evidence type="ECO:0000313" key="2">
    <source>
        <dbReference type="Proteomes" id="UP000198211"/>
    </source>
</evidence>
<sequence length="80" mass="9029">MKVVGLGHLQIGMNNSDREGSHSQNLLNVDYLEGNLTRSVTEEWAHQVHELTEREMKNSTPRLEAMTHLPIGNIKSFSSN</sequence>
<name>A0A225VY00_9STRA</name>
<protein>
    <submittedName>
        <fullName evidence="1">Uncharacterized protein</fullName>
    </submittedName>
</protein>
<proteinExistence type="predicted"/>
<organism evidence="1 2">
    <name type="scientific">Phytophthora megakarya</name>
    <dbReference type="NCBI Taxonomy" id="4795"/>
    <lineage>
        <taxon>Eukaryota</taxon>
        <taxon>Sar</taxon>
        <taxon>Stramenopiles</taxon>
        <taxon>Oomycota</taxon>
        <taxon>Peronosporomycetes</taxon>
        <taxon>Peronosporales</taxon>
        <taxon>Peronosporaceae</taxon>
        <taxon>Phytophthora</taxon>
    </lineage>
</organism>
<comment type="caution">
    <text evidence="1">The sequence shown here is derived from an EMBL/GenBank/DDBJ whole genome shotgun (WGS) entry which is preliminary data.</text>
</comment>
<keyword evidence="2" id="KW-1185">Reference proteome</keyword>
<dbReference type="AlphaFoldDB" id="A0A225VY00"/>
<dbReference type="OrthoDB" id="145559at2759"/>
<accession>A0A225VY00</accession>
<reference evidence="2" key="1">
    <citation type="submission" date="2017-03" db="EMBL/GenBank/DDBJ databases">
        <title>Phytopthora megakarya and P. palmivora, two closely related causual agents of cacao black pod achieved similar genome size and gene model numbers by different mechanisms.</title>
        <authorList>
            <person name="Ali S."/>
            <person name="Shao J."/>
            <person name="Larry D.J."/>
            <person name="Kronmiller B."/>
            <person name="Shen D."/>
            <person name="Strem M.D."/>
            <person name="Melnick R.L."/>
            <person name="Guiltinan M.J."/>
            <person name="Tyler B.M."/>
            <person name="Meinhardt L.W."/>
            <person name="Bailey B.A."/>
        </authorList>
    </citation>
    <scope>NUCLEOTIDE SEQUENCE [LARGE SCALE GENOMIC DNA]</scope>
    <source>
        <strain evidence="2">zdho120</strain>
    </source>
</reference>